<protein>
    <submittedName>
        <fullName evidence="2">Uncharacterized protein</fullName>
    </submittedName>
</protein>
<dbReference type="AlphaFoldDB" id="B4N849"/>
<sequence>MRMNAYFAQSSRESKMSEVKRRSKAFKISKRRATGFPRRLGYDQQNIQNTSHIPAAQRSYGLIKTSKTMTPFPMKSPKLDETHLRLRLQAEKIKRGSKTPSEDASTRVSIHYVKPESPVFTPSDSGIEGEIYVEQRHSSTRSSVDLPFELRRRLFDEGEYTIAKGKKMGESVMNHELARWMNFQSCNPLQKTPGSYFGYFYDLEKVCRKLNIKMAKGFEL</sequence>
<evidence type="ECO:0000313" key="3">
    <source>
        <dbReference type="Proteomes" id="UP000007798"/>
    </source>
</evidence>
<keyword evidence="3" id="KW-1185">Reference proteome</keyword>
<proteinExistence type="predicted"/>
<dbReference type="HOGENOM" id="CLU_1210921_0_0_1"/>
<gene>
    <name evidence="2" type="primary">Dwil\GK11992</name>
    <name evidence="2" type="ORF">Dwil_GK11992</name>
</gene>
<reference evidence="2 3" key="1">
    <citation type="journal article" date="2007" name="Nature">
        <title>Evolution of genes and genomes on the Drosophila phylogeny.</title>
        <authorList>
            <consortium name="Drosophila 12 Genomes Consortium"/>
            <person name="Clark A.G."/>
            <person name="Eisen M.B."/>
            <person name="Smith D.R."/>
            <person name="Bergman C.M."/>
            <person name="Oliver B."/>
            <person name="Markow T.A."/>
            <person name="Kaufman T.C."/>
            <person name="Kellis M."/>
            <person name="Gelbart W."/>
            <person name="Iyer V.N."/>
            <person name="Pollard D.A."/>
            <person name="Sackton T.B."/>
            <person name="Larracuente A.M."/>
            <person name="Singh N.D."/>
            <person name="Abad J.P."/>
            <person name="Abt D.N."/>
            <person name="Adryan B."/>
            <person name="Aguade M."/>
            <person name="Akashi H."/>
            <person name="Anderson W.W."/>
            <person name="Aquadro C.F."/>
            <person name="Ardell D.H."/>
            <person name="Arguello R."/>
            <person name="Artieri C.G."/>
            <person name="Barbash D.A."/>
            <person name="Barker D."/>
            <person name="Barsanti P."/>
            <person name="Batterham P."/>
            <person name="Batzoglou S."/>
            <person name="Begun D."/>
            <person name="Bhutkar A."/>
            <person name="Blanco E."/>
            <person name="Bosak S.A."/>
            <person name="Bradley R.K."/>
            <person name="Brand A.D."/>
            <person name="Brent M.R."/>
            <person name="Brooks A.N."/>
            <person name="Brown R.H."/>
            <person name="Butlin R.K."/>
            <person name="Caggese C."/>
            <person name="Calvi B.R."/>
            <person name="Bernardo de Carvalho A."/>
            <person name="Caspi A."/>
            <person name="Castrezana S."/>
            <person name="Celniker S.E."/>
            <person name="Chang J.L."/>
            <person name="Chapple C."/>
            <person name="Chatterji S."/>
            <person name="Chinwalla A."/>
            <person name="Civetta A."/>
            <person name="Clifton S.W."/>
            <person name="Comeron J.M."/>
            <person name="Costello J.C."/>
            <person name="Coyne J.A."/>
            <person name="Daub J."/>
            <person name="David R.G."/>
            <person name="Delcher A.L."/>
            <person name="Delehaunty K."/>
            <person name="Do C.B."/>
            <person name="Ebling H."/>
            <person name="Edwards K."/>
            <person name="Eickbush T."/>
            <person name="Evans J.D."/>
            <person name="Filipski A."/>
            <person name="Findeiss S."/>
            <person name="Freyhult E."/>
            <person name="Fulton L."/>
            <person name="Fulton R."/>
            <person name="Garcia A.C."/>
            <person name="Gardiner A."/>
            <person name="Garfield D.A."/>
            <person name="Garvin B.E."/>
            <person name="Gibson G."/>
            <person name="Gilbert D."/>
            <person name="Gnerre S."/>
            <person name="Godfrey J."/>
            <person name="Good R."/>
            <person name="Gotea V."/>
            <person name="Gravely B."/>
            <person name="Greenberg A.J."/>
            <person name="Griffiths-Jones S."/>
            <person name="Gross S."/>
            <person name="Guigo R."/>
            <person name="Gustafson E.A."/>
            <person name="Haerty W."/>
            <person name="Hahn M.W."/>
            <person name="Halligan D.L."/>
            <person name="Halpern A.L."/>
            <person name="Halter G.M."/>
            <person name="Han M.V."/>
            <person name="Heger A."/>
            <person name="Hillier L."/>
            <person name="Hinrichs A.S."/>
            <person name="Holmes I."/>
            <person name="Hoskins R.A."/>
            <person name="Hubisz M.J."/>
            <person name="Hultmark D."/>
            <person name="Huntley M.A."/>
            <person name="Jaffe D.B."/>
            <person name="Jagadeeshan S."/>
            <person name="Jeck W.R."/>
            <person name="Johnson J."/>
            <person name="Jones C.D."/>
            <person name="Jordan W.C."/>
            <person name="Karpen G.H."/>
            <person name="Kataoka E."/>
            <person name="Keightley P.D."/>
            <person name="Kheradpour P."/>
            <person name="Kirkness E.F."/>
            <person name="Koerich L.B."/>
            <person name="Kristiansen K."/>
            <person name="Kudrna D."/>
            <person name="Kulathinal R.J."/>
            <person name="Kumar S."/>
            <person name="Kwok R."/>
            <person name="Lander E."/>
            <person name="Langley C.H."/>
            <person name="Lapoint R."/>
            <person name="Lazzaro B.P."/>
            <person name="Lee S.J."/>
            <person name="Levesque L."/>
            <person name="Li R."/>
            <person name="Lin C.F."/>
            <person name="Lin M.F."/>
            <person name="Lindblad-Toh K."/>
            <person name="Llopart A."/>
            <person name="Long M."/>
            <person name="Low L."/>
            <person name="Lozovsky E."/>
            <person name="Lu J."/>
            <person name="Luo M."/>
            <person name="Machado C.A."/>
            <person name="Makalowski W."/>
            <person name="Marzo M."/>
            <person name="Matsuda M."/>
            <person name="Matzkin L."/>
            <person name="McAllister B."/>
            <person name="McBride C.S."/>
            <person name="McKernan B."/>
            <person name="McKernan K."/>
            <person name="Mendez-Lago M."/>
            <person name="Minx P."/>
            <person name="Mollenhauer M.U."/>
            <person name="Montooth K."/>
            <person name="Mount S.M."/>
            <person name="Mu X."/>
            <person name="Myers E."/>
            <person name="Negre B."/>
            <person name="Newfeld S."/>
            <person name="Nielsen R."/>
            <person name="Noor M.A."/>
            <person name="O'Grady P."/>
            <person name="Pachter L."/>
            <person name="Papaceit M."/>
            <person name="Parisi M.J."/>
            <person name="Parisi M."/>
            <person name="Parts L."/>
            <person name="Pedersen J.S."/>
            <person name="Pesole G."/>
            <person name="Phillippy A.M."/>
            <person name="Ponting C.P."/>
            <person name="Pop M."/>
            <person name="Porcelli D."/>
            <person name="Powell J.R."/>
            <person name="Prohaska S."/>
            <person name="Pruitt K."/>
            <person name="Puig M."/>
            <person name="Quesneville H."/>
            <person name="Ram K.R."/>
            <person name="Rand D."/>
            <person name="Rasmussen M.D."/>
            <person name="Reed L.K."/>
            <person name="Reenan R."/>
            <person name="Reily A."/>
            <person name="Remington K.A."/>
            <person name="Rieger T.T."/>
            <person name="Ritchie M.G."/>
            <person name="Robin C."/>
            <person name="Rogers Y.H."/>
            <person name="Rohde C."/>
            <person name="Rozas J."/>
            <person name="Rubenfield M.J."/>
            <person name="Ruiz A."/>
            <person name="Russo S."/>
            <person name="Salzberg S.L."/>
            <person name="Sanchez-Gracia A."/>
            <person name="Saranga D.J."/>
            <person name="Sato H."/>
            <person name="Schaeffer S.W."/>
            <person name="Schatz M.C."/>
            <person name="Schlenke T."/>
            <person name="Schwartz R."/>
            <person name="Segarra C."/>
            <person name="Singh R.S."/>
            <person name="Sirot L."/>
            <person name="Sirota M."/>
            <person name="Sisneros N.B."/>
            <person name="Smith C.D."/>
            <person name="Smith T.F."/>
            <person name="Spieth J."/>
            <person name="Stage D.E."/>
            <person name="Stark A."/>
            <person name="Stephan W."/>
            <person name="Strausberg R.L."/>
            <person name="Strempel S."/>
            <person name="Sturgill D."/>
            <person name="Sutton G."/>
            <person name="Sutton G.G."/>
            <person name="Tao W."/>
            <person name="Teichmann S."/>
            <person name="Tobari Y.N."/>
            <person name="Tomimura Y."/>
            <person name="Tsolas J.M."/>
            <person name="Valente V.L."/>
            <person name="Venter E."/>
            <person name="Venter J.C."/>
            <person name="Vicario S."/>
            <person name="Vieira F.G."/>
            <person name="Vilella A.J."/>
            <person name="Villasante A."/>
            <person name="Walenz B."/>
            <person name="Wang J."/>
            <person name="Wasserman M."/>
            <person name="Watts T."/>
            <person name="Wilson D."/>
            <person name="Wilson R.K."/>
            <person name="Wing R.A."/>
            <person name="Wolfner M.F."/>
            <person name="Wong A."/>
            <person name="Wong G.K."/>
            <person name="Wu C.I."/>
            <person name="Wu G."/>
            <person name="Yamamoto D."/>
            <person name="Yang H.P."/>
            <person name="Yang S.P."/>
            <person name="Yorke J.A."/>
            <person name="Yoshida K."/>
            <person name="Zdobnov E."/>
            <person name="Zhang P."/>
            <person name="Zhang Y."/>
            <person name="Zimin A.V."/>
            <person name="Baldwin J."/>
            <person name="Abdouelleil A."/>
            <person name="Abdulkadir J."/>
            <person name="Abebe A."/>
            <person name="Abera B."/>
            <person name="Abreu J."/>
            <person name="Acer S.C."/>
            <person name="Aftuck L."/>
            <person name="Alexander A."/>
            <person name="An P."/>
            <person name="Anderson E."/>
            <person name="Anderson S."/>
            <person name="Arachi H."/>
            <person name="Azer M."/>
            <person name="Bachantsang P."/>
            <person name="Barry A."/>
            <person name="Bayul T."/>
            <person name="Berlin A."/>
            <person name="Bessette D."/>
            <person name="Bloom T."/>
            <person name="Blye J."/>
            <person name="Boguslavskiy L."/>
            <person name="Bonnet C."/>
            <person name="Boukhgalter B."/>
            <person name="Bourzgui I."/>
            <person name="Brown A."/>
            <person name="Cahill P."/>
            <person name="Channer S."/>
            <person name="Cheshatsang Y."/>
            <person name="Chuda L."/>
            <person name="Citroen M."/>
            <person name="Collymore A."/>
            <person name="Cooke P."/>
            <person name="Costello M."/>
            <person name="D'Aco K."/>
            <person name="Daza R."/>
            <person name="De Haan G."/>
            <person name="DeGray S."/>
            <person name="DeMaso C."/>
            <person name="Dhargay N."/>
            <person name="Dooley K."/>
            <person name="Dooley E."/>
            <person name="Doricent M."/>
            <person name="Dorje P."/>
            <person name="Dorjee K."/>
            <person name="Dupes A."/>
            <person name="Elong R."/>
            <person name="Falk J."/>
            <person name="Farina A."/>
            <person name="Faro S."/>
            <person name="Ferguson D."/>
            <person name="Fisher S."/>
            <person name="Foley C.D."/>
            <person name="Franke A."/>
            <person name="Friedrich D."/>
            <person name="Gadbois L."/>
            <person name="Gearin G."/>
            <person name="Gearin C.R."/>
            <person name="Giannoukos G."/>
            <person name="Goode T."/>
            <person name="Graham J."/>
            <person name="Grandbois E."/>
            <person name="Grewal S."/>
            <person name="Gyaltsen K."/>
            <person name="Hafez N."/>
            <person name="Hagos B."/>
            <person name="Hall J."/>
            <person name="Henson C."/>
            <person name="Hollinger A."/>
            <person name="Honan T."/>
            <person name="Huard M.D."/>
            <person name="Hughes L."/>
            <person name="Hurhula B."/>
            <person name="Husby M.E."/>
            <person name="Kamat A."/>
            <person name="Kanga B."/>
            <person name="Kashin S."/>
            <person name="Khazanovich D."/>
            <person name="Kisner P."/>
            <person name="Lance K."/>
            <person name="Lara M."/>
            <person name="Lee W."/>
            <person name="Lennon N."/>
            <person name="Letendre F."/>
            <person name="LeVine R."/>
            <person name="Lipovsky A."/>
            <person name="Liu X."/>
            <person name="Liu J."/>
            <person name="Liu S."/>
            <person name="Lokyitsang T."/>
            <person name="Lokyitsang Y."/>
            <person name="Lubonja R."/>
            <person name="Lui A."/>
            <person name="MacDonald P."/>
            <person name="Magnisalis V."/>
            <person name="Maru K."/>
            <person name="Matthews C."/>
            <person name="McCusker W."/>
            <person name="McDonough S."/>
            <person name="Mehta T."/>
            <person name="Meldrim J."/>
            <person name="Meneus L."/>
            <person name="Mihai O."/>
            <person name="Mihalev A."/>
            <person name="Mihova T."/>
            <person name="Mittelman R."/>
            <person name="Mlenga V."/>
            <person name="Montmayeur A."/>
            <person name="Mulrain L."/>
            <person name="Navidi A."/>
            <person name="Naylor J."/>
            <person name="Negash T."/>
            <person name="Nguyen T."/>
            <person name="Nguyen N."/>
            <person name="Nicol R."/>
            <person name="Norbu C."/>
            <person name="Norbu N."/>
            <person name="Novod N."/>
            <person name="O'Neill B."/>
            <person name="Osman S."/>
            <person name="Markiewicz E."/>
            <person name="Oyono O.L."/>
            <person name="Patti C."/>
            <person name="Phunkhang P."/>
            <person name="Pierre F."/>
            <person name="Priest M."/>
            <person name="Raghuraman S."/>
            <person name="Rege F."/>
            <person name="Reyes R."/>
            <person name="Rise C."/>
            <person name="Rogov P."/>
            <person name="Ross K."/>
            <person name="Ryan E."/>
            <person name="Settipalli S."/>
            <person name="Shea T."/>
            <person name="Sherpa N."/>
            <person name="Shi L."/>
            <person name="Shih D."/>
            <person name="Sparrow T."/>
            <person name="Spaulding J."/>
            <person name="Stalker J."/>
            <person name="Stange-Thomann N."/>
            <person name="Stavropoulos S."/>
            <person name="Stone C."/>
            <person name="Strader C."/>
            <person name="Tesfaye S."/>
            <person name="Thomson T."/>
            <person name="Thoulutsang Y."/>
            <person name="Thoulutsang D."/>
            <person name="Topham K."/>
            <person name="Topping I."/>
            <person name="Tsamla T."/>
            <person name="Vassiliev H."/>
            <person name="Vo A."/>
            <person name="Wangchuk T."/>
            <person name="Wangdi T."/>
            <person name="Weiand M."/>
            <person name="Wilkinson J."/>
            <person name="Wilson A."/>
            <person name="Yadav S."/>
            <person name="Young G."/>
            <person name="Yu Q."/>
            <person name="Zembek L."/>
            <person name="Zhong D."/>
            <person name="Zimmer A."/>
            <person name="Zwirko Z."/>
            <person name="Jaffe D.B."/>
            <person name="Alvarez P."/>
            <person name="Brockman W."/>
            <person name="Butler J."/>
            <person name="Chin C."/>
            <person name="Gnerre S."/>
            <person name="Grabherr M."/>
            <person name="Kleber M."/>
            <person name="Mauceli E."/>
            <person name="MacCallum I."/>
        </authorList>
    </citation>
    <scope>NUCLEOTIDE SEQUENCE [LARGE SCALE GENOMIC DNA]</scope>
    <source>
        <strain evidence="3">Tucson 14030-0811.24</strain>
    </source>
</reference>
<dbReference type="Proteomes" id="UP000007798">
    <property type="component" value="Unassembled WGS sequence"/>
</dbReference>
<feature type="region of interest" description="Disordered" evidence="1">
    <location>
        <begin position="1"/>
        <end position="23"/>
    </location>
</feature>
<evidence type="ECO:0000313" key="2">
    <source>
        <dbReference type="EMBL" id="EDW81300.2"/>
    </source>
</evidence>
<dbReference type="KEGG" id="dwi:6647408"/>
<dbReference type="OrthoDB" id="7841870at2759"/>
<dbReference type="EMBL" id="CH964232">
    <property type="protein sequence ID" value="EDW81300.2"/>
    <property type="molecule type" value="Genomic_DNA"/>
</dbReference>
<dbReference type="InParanoid" id="B4N849"/>
<name>B4N849_DROWI</name>
<accession>B4N849</accession>
<organism evidence="2 3">
    <name type="scientific">Drosophila willistoni</name>
    <name type="common">Fruit fly</name>
    <dbReference type="NCBI Taxonomy" id="7260"/>
    <lineage>
        <taxon>Eukaryota</taxon>
        <taxon>Metazoa</taxon>
        <taxon>Ecdysozoa</taxon>
        <taxon>Arthropoda</taxon>
        <taxon>Hexapoda</taxon>
        <taxon>Insecta</taxon>
        <taxon>Pterygota</taxon>
        <taxon>Neoptera</taxon>
        <taxon>Endopterygota</taxon>
        <taxon>Diptera</taxon>
        <taxon>Brachycera</taxon>
        <taxon>Muscomorpha</taxon>
        <taxon>Ephydroidea</taxon>
        <taxon>Drosophilidae</taxon>
        <taxon>Drosophila</taxon>
        <taxon>Sophophora</taxon>
    </lineage>
</organism>
<evidence type="ECO:0000256" key="1">
    <source>
        <dbReference type="SAM" id="MobiDB-lite"/>
    </source>
</evidence>